<organism evidence="12">
    <name type="scientific">Leucocryptos marina</name>
    <name type="common">Marine flagellate</name>
    <name type="synonym">Bodo marinus</name>
    <dbReference type="NCBI Taxonomy" id="299206"/>
    <lineage>
        <taxon>Eukaryota</taxon>
        <taxon>Cryptophyceae</taxon>
        <taxon>Kathablepharidacea</taxon>
        <taxon>Katablepharidaceae</taxon>
        <taxon>Leucocryptos</taxon>
    </lineage>
</organism>
<dbReference type="NCBIfam" id="TIGR01972">
    <property type="entry name" value="NDH_I_M"/>
    <property type="match status" value="1"/>
</dbReference>
<dbReference type="PRINTS" id="PR01437">
    <property type="entry name" value="NUOXDRDTASE4"/>
</dbReference>
<keyword evidence="8 9" id="KW-0472">Membrane</keyword>
<name>A0A679EJT9_LEUMA</name>
<keyword evidence="9" id="KW-0249">Electron transport</keyword>
<feature type="transmembrane region" description="Helical" evidence="9">
    <location>
        <begin position="471"/>
        <end position="491"/>
    </location>
</feature>
<dbReference type="GO" id="GO:0048039">
    <property type="term" value="F:ubiquinone binding"/>
    <property type="evidence" value="ECO:0007669"/>
    <property type="project" value="TreeGrafter"/>
</dbReference>
<dbReference type="GeneID" id="43959821"/>
<comment type="function">
    <text evidence="9">Core subunit of the mitochondrial membrane respiratory chain NADH dehydrogenase (Complex I) which catalyzes electron transfer from NADH through the respiratory chain, using ubiquinone as an electron acceptor. Essential for the catalytic activity and assembly of complex I.</text>
</comment>
<feature type="transmembrane region" description="Helical" evidence="9">
    <location>
        <begin position="47"/>
        <end position="69"/>
    </location>
</feature>
<sequence>MYFNSYIMKIFYNNIFITSICLLISLFTFSSDVCLSFDSSVNLGLDYFSILFLLLLFSPLISIIIISFLPEKDSSLIWNISLTLSSFIFFLSSIIWLAFAHGNNISADFLESDLFQGVFLLIPLFGFQEWDSFLNIKPFIAIDGISILLIELTAFLIPVCFLTSISAIKTKIKEYIIFFFMIELLCICTFTFVDIFLFYIFFESVLIPMFIIVGIWGSRSRKIRAAYQFFLYTLLGSIFMFMALLYIRSVLGTTNYLILLNTMPLIDEQTQLLLWLAFFSAFAVKVPMIPFHLWLPEAHVEAPTAGSVILAGILLKLGTYGFLRFSVPLFPVSSFFFMPFIFLLCSLGSIYASLTTLRQVDLKKIIAYSSVAHMSVVMIGLFALTPQGLHGSLSLMLGHGIVSSALFLCVGVLYDRYHTRIIKYYGGLMQVMPNFSLFFLFFTLANIGFPGLCNFVGEFLCFLGAFERNALASFLCLMGTLGGVGYSMWLANRLVFGELRAKYITTFTDLSLVEYVMLVPFIFLTLVIGVYPSIITDTADPAIFDLCVKLKVI</sequence>
<comment type="similarity">
    <text evidence="3 9">Belongs to the complex I subunit 4 family.</text>
</comment>
<keyword evidence="9" id="KW-0813">Transport</keyword>
<evidence type="ECO:0000256" key="8">
    <source>
        <dbReference type="ARBA" id="ARBA00023136"/>
    </source>
</evidence>
<evidence type="ECO:0000256" key="6">
    <source>
        <dbReference type="ARBA" id="ARBA00022989"/>
    </source>
</evidence>
<dbReference type="GO" id="GO:0015990">
    <property type="term" value="P:electron transport coupled proton transport"/>
    <property type="evidence" value="ECO:0007669"/>
    <property type="project" value="TreeGrafter"/>
</dbReference>
<dbReference type="RefSeq" id="YP_009730052.1">
    <property type="nucleotide sequence ID" value="NC_045933.1"/>
</dbReference>
<dbReference type="InterPro" id="IPR001750">
    <property type="entry name" value="ND/Mrp_TM"/>
</dbReference>
<dbReference type="Pfam" id="PF00361">
    <property type="entry name" value="Proton_antipo_M"/>
    <property type="match status" value="1"/>
</dbReference>
<keyword evidence="5" id="KW-1278">Translocase</keyword>
<dbReference type="EC" id="7.1.1.2" evidence="9"/>
<feature type="transmembrane region" description="Helical" evidence="9">
    <location>
        <begin position="175"/>
        <end position="193"/>
    </location>
</feature>
<feature type="transmembrane region" description="Helical" evidence="9">
    <location>
        <begin position="199"/>
        <end position="217"/>
    </location>
</feature>
<evidence type="ECO:0000259" key="11">
    <source>
        <dbReference type="Pfam" id="PF01059"/>
    </source>
</evidence>
<dbReference type="AlphaFoldDB" id="A0A679EJT9"/>
<dbReference type="GO" id="GO:0031966">
    <property type="term" value="C:mitochondrial membrane"/>
    <property type="evidence" value="ECO:0007669"/>
    <property type="project" value="UniProtKB-SubCell"/>
</dbReference>
<comment type="function">
    <text evidence="1">Core subunit of the mitochondrial membrane respiratory chain NADH dehydrogenase (Complex I) that is believed to belong to the minimal assembly required for catalysis. Complex I functions in the transfer of electrons from NADH to the respiratory chain. The immediate electron acceptor for the enzyme is believed to be ubiquinone.</text>
</comment>
<protein>
    <recommendedName>
        <fullName evidence="9">NADH-ubiquinone oxidoreductase chain 4</fullName>
        <ecNumber evidence="9">7.1.1.2</ecNumber>
    </recommendedName>
</protein>
<dbReference type="InterPro" id="IPR000260">
    <property type="entry name" value="NADH4_N"/>
</dbReference>
<feature type="transmembrane region" description="Helical" evidence="9">
    <location>
        <begin position="366"/>
        <end position="384"/>
    </location>
</feature>
<reference evidence="12" key="1">
    <citation type="submission" date="2019-12" db="EMBL/GenBank/DDBJ databases">
        <title>Mitochondrial genomes of Hemiarma marina and Leucocryptos marina revised the evolution of cytochrome c maturation in Cryptista.</title>
        <authorList>
            <person name="Nishimura Y."/>
            <person name="Kume K."/>
            <person name="Sonehara K."/>
            <person name="Tanifuji G."/>
            <person name="Shiratori T."/>
            <person name="Ishida K."/>
            <person name="Hashimoto T."/>
            <person name="Inagaki Y."/>
            <person name="Ohkuma M."/>
        </authorList>
    </citation>
    <scope>NUCLEOTIDE SEQUENCE</scope>
    <source>
        <strain evidence="12">NIES-1335</strain>
    </source>
</reference>
<dbReference type="PANTHER" id="PTHR43507">
    <property type="entry name" value="NADH-UBIQUINONE OXIDOREDUCTASE CHAIN 4"/>
    <property type="match status" value="1"/>
</dbReference>
<evidence type="ECO:0000256" key="5">
    <source>
        <dbReference type="ARBA" id="ARBA00022967"/>
    </source>
</evidence>
<dbReference type="GO" id="GO:0008137">
    <property type="term" value="F:NADH dehydrogenase (ubiquinone) activity"/>
    <property type="evidence" value="ECO:0007669"/>
    <property type="project" value="UniProtKB-UniRule"/>
</dbReference>
<evidence type="ECO:0000256" key="7">
    <source>
        <dbReference type="ARBA" id="ARBA00023027"/>
    </source>
</evidence>
<keyword evidence="6 9" id="KW-1133">Transmembrane helix</keyword>
<keyword evidence="9" id="KW-0830">Ubiquinone</keyword>
<dbReference type="GO" id="GO:0003954">
    <property type="term" value="F:NADH dehydrogenase activity"/>
    <property type="evidence" value="ECO:0007669"/>
    <property type="project" value="TreeGrafter"/>
</dbReference>
<dbReference type="GO" id="GO:0042773">
    <property type="term" value="P:ATP synthesis coupled electron transport"/>
    <property type="evidence" value="ECO:0007669"/>
    <property type="project" value="InterPro"/>
</dbReference>
<keyword evidence="9" id="KW-0679">Respiratory chain</keyword>
<gene>
    <name evidence="12" type="primary">nad4</name>
</gene>
<keyword evidence="9 12" id="KW-0496">Mitochondrion</keyword>
<keyword evidence="4 9" id="KW-0812">Transmembrane</keyword>
<dbReference type="PANTHER" id="PTHR43507:SF1">
    <property type="entry name" value="NADH-UBIQUINONE OXIDOREDUCTASE CHAIN 4"/>
    <property type="match status" value="1"/>
</dbReference>
<feature type="transmembrane region" description="Helical" evidence="9">
    <location>
        <begin position="229"/>
        <end position="252"/>
    </location>
</feature>
<feature type="transmembrane region" description="Helical" evidence="9">
    <location>
        <begin position="396"/>
        <end position="414"/>
    </location>
</feature>
<comment type="catalytic activity">
    <reaction evidence="9">
        <text>a ubiquinone + NADH + 5 H(+)(in) = a ubiquinol + NAD(+) + 4 H(+)(out)</text>
        <dbReference type="Rhea" id="RHEA:29091"/>
        <dbReference type="Rhea" id="RHEA-COMP:9565"/>
        <dbReference type="Rhea" id="RHEA-COMP:9566"/>
        <dbReference type="ChEBI" id="CHEBI:15378"/>
        <dbReference type="ChEBI" id="CHEBI:16389"/>
        <dbReference type="ChEBI" id="CHEBI:17976"/>
        <dbReference type="ChEBI" id="CHEBI:57540"/>
        <dbReference type="ChEBI" id="CHEBI:57945"/>
        <dbReference type="EC" id="7.1.1.2"/>
    </reaction>
</comment>
<evidence type="ECO:0000259" key="10">
    <source>
        <dbReference type="Pfam" id="PF00361"/>
    </source>
</evidence>
<geneLocation type="mitochondrion" evidence="12"/>
<evidence type="ECO:0000256" key="1">
    <source>
        <dbReference type="ARBA" id="ARBA00003257"/>
    </source>
</evidence>
<feature type="transmembrane region" description="Helical" evidence="9">
    <location>
        <begin position="272"/>
        <end position="295"/>
    </location>
</feature>
<feature type="transmembrane region" description="Helical" evidence="9">
    <location>
        <begin position="335"/>
        <end position="354"/>
    </location>
</feature>
<feature type="transmembrane region" description="Helical" evidence="9">
    <location>
        <begin position="302"/>
        <end position="323"/>
    </location>
</feature>
<dbReference type="InterPro" id="IPR003918">
    <property type="entry name" value="NADH_UbQ_OxRdtase"/>
</dbReference>
<evidence type="ECO:0000313" key="12">
    <source>
        <dbReference type="EMBL" id="BBQ05382.1"/>
    </source>
</evidence>
<dbReference type="InterPro" id="IPR010227">
    <property type="entry name" value="NADH_Q_OxRdtase_chainM/4"/>
</dbReference>
<proteinExistence type="inferred from homology"/>
<evidence type="ECO:0000256" key="9">
    <source>
        <dbReference type="RuleBase" id="RU003297"/>
    </source>
</evidence>
<accession>A0A679EJT9</accession>
<keyword evidence="7 9" id="KW-0520">NAD</keyword>
<feature type="domain" description="NADH:ubiquinone oxidoreductase chain 4 N-terminal" evidence="11">
    <location>
        <begin position="119"/>
        <end position="188"/>
    </location>
</feature>
<evidence type="ECO:0000256" key="2">
    <source>
        <dbReference type="ARBA" id="ARBA00004141"/>
    </source>
</evidence>
<feature type="transmembrane region" description="Helical" evidence="9">
    <location>
        <begin position="139"/>
        <end position="163"/>
    </location>
</feature>
<evidence type="ECO:0000256" key="4">
    <source>
        <dbReference type="ARBA" id="ARBA00022692"/>
    </source>
</evidence>
<dbReference type="Pfam" id="PF01059">
    <property type="entry name" value="Oxidored_q5_N"/>
    <property type="match status" value="1"/>
</dbReference>
<evidence type="ECO:0000256" key="3">
    <source>
        <dbReference type="ARBA" id="ARBA00009025"/>
    </source>
</evidence>
<feature type="transmembrane region" description="Helical" evidence="9">
    <location>
        <begin position="76"/>
        <end position="99"/>
    </location>
</feature>
<feature type="domain" description="NADH:quinone oxidoreductase/Mrp antiporter transmembrane" evidence="10">
    <location>
        <begin position="194"/>
        <end position="476"/>
    </location>
</feature>
<feature type="transmembrane region" description="Helical" evidence="9">
    <location>
        <begin position="512"/>
        <end position="531"/>
    </location>
</feature>
<dbReference type="EMBL" id="LC515368">
    <property type="protein sequence ID" value="BBQ05382.1"/>
    <property type="molecule type" value="Genomic_DNA"/>
</dbReference>
<comment type="subcellular location">
    <subcellularLocation>
        <location evidence="2">Membrane</location>
        <topology evidence="2">Multi-pass membrane protein</topology>
    </subcellularLocation>
    <subcellularLocation>
        <location evidence="9">Mitochondrion membrane</location>
        <topology evidence="9">Multi-pass membrane protein</topology>
    </subcellularLocation>
</comment>
<feature type="transmembrane region" description="Helical" evidence="9">
    <location>
        <begin position="435"/>
        <end position="465"/>
    </location>
</feature>